<dbReference type="Pfam" id="PF07596">
    <property type="entry name" value="SBP_bac_10"/>
    <property type="match status" value="1"/>
</dbReference>
<dbReference type="AlphaFoldDB" id="A0AAU7CGS1"/>
<evidence type="ECO:0000259" key="1">
    <source>
        <dbReference type="Pfam" id="PF07596"/>
    </source>
</evidence>
<protein>
    <submittedName>
        <fullName evidence="2">DUF1559 domain-containing protein</fullName>
    </submittedName>
</protein>
<dbReference type="NCBIfam" id="TIGR04294">
    <property type="entry name" value="pre_pil_HX9DG"/>
    <property type="match status" value="1"/>
</dbReference>
<dbReference type="Pfam" id="PF07963">
    <property type="entry name" value="N_methyl"/>
    <property type="match status" value="1"/>
</dbReference>
<gene>
    <name evidence="2" type="ORF">V5E97_39705</name>
</gene>
<feature type="domain" description="DUF1559" evidence="1">
    <location>
        <begin position="33"/>
        <end position="330"/>
    </location>
</feature>
<dbReference type="EMBL" id="CP155447">
    <property type="protein sequence ID" value="XBH04376.1"/>
    <property type="molecule type" value="Genomic_DNA"/>
</dbReference>
<sequence>MKSRRRRGFTLIELLVVIAIIAVLIALLLPAVQSAREAARRSQCVNNLKQLGLAVHNYESSTQCIPPAGTTCGAQRYSMKARILPYMEQTGIYNAFNWNFIPYNWTNPGTISNTCNGIAYVDDYVVGRAVNVTAGSTKISNFLCPSDPNIGNSGTWNINGYPYPIAGSNYATNDGTERRYTGSKTNGAAWWTGGDGNVGIVLTLASITDGTSNSALFSEFVKGQSGKNLPGLNIVWTNATALGAGGSVQADAASCQKSTVINWDYKGEYWNHQDSGRGGTYQHTNLPNTKSCGAGGWGYDGQIAASSYHSGGVNVLFLDGTVRFVKSTVSPASWYAIGTVNLGEVVSADAF</sequence>
<accession>A0AAU7CGS1</accession>
<proteinExistence type="predicted"/>
<dbReference type="Gene3D" id="3.30.700.10">
    <property type="entry name" value="Glycoprotein, Type 4 Pilin"/>
    <property type="match status" value="1"/>
</dbReference>
<reference evidence="2" key="1">
    <citation type="submission" date="2024-05" db="EMBL/GenBank/DDBJ databases">
        <title>Planctomycetes of the genus Singulisphaera possess chitinolytic capabilities.</title>
        <authorList>
            <person name="Ivanova A."/>
        </authorList>
    </citation>
    <scope>NUCLEOTIDE SEQUENCE</scope>
    <source>
        <strain evidence="2">Ch08T</strain>
    </source>
</reference>
<dbReference type="InterPro" id="IPR045584">
    <property type="entry name" value="Pilin-like"/>
</dbReference>
<organism evidence="2">
    <name type="scientific">Singulisphaera sp. Ch08</name>
    <dbReference type="NCBI Taxonomy" id="3120278"/>
    <lineage>
        <taxon>Bacteria</taxon>
        <taxon>Pseudomonadati</taxon>
        <taxon>Planctomycetota</taxon>
        <taxon>Planctomycetia</taxon>
        <taxon>Isosphaerales</taxon>
        <taxon>Isosphaeraceae</taxon>
        <taxon>Singulisphaera</taxon>
    </lineage>
</organism>
<dbReference type="PROSITE" id="PS00409">
    <property type="entry name" value="PROKAR_NTER_METHYL"/>
    <property type="match status" value="1"/>
</dbReference>
<dbReference type="InterPro" id="IPR027558">
    <property type="entry name" value="Pre_pil_HX9DG_C"/>
</dbReference>
<dbReference type="NCBIfam" id="TIGR02532">
    <property type="entry name" value="IV_pilin_GFxxxE"/>
    <property type="match status" value="1"/>
</dbReference>
<dbReference type="SUPFAM" id="SSF54523">
    <property type="entry name" value="Pili subunits"/>
    <property type="match status" value="1"/>
</dbReference>
<name>A0AAU7CGS1_9BACT</name>
<dbReference type="PANTHER" id="PTHR30093:SF2">
    <property type="entry name" value="TYPE II SECRETION SYSTEM PROTEIN H"/>
    <property type="match status" value="1"/>
</dbReference>
<dbReference type="RefSeq" id="WP_406697130.1">
    <property type="nucleotide sequence ID" value="NZ_CP155447.1"/>
</dbReference>
<evidence type="ECO:0000313" key="2">
    <source>
        <dbReference type="EMBL" id="XBH04376.1"/>
    </source>
</evidence>
<dbReference type="PANTHER" id="PTHR30093">
    <property type="entry name" value="GENERAL SECRETION PATHWAY PROTEIN G"/>
    <property type="match status" value="1"/>
</dbReference>
<dbReference type="InterPro" id="IPR012902">
    <property type="entry name" value="N_methyl_site"/>
</dbReference>
<dbReference type="InterPro" id="IPR011453">
    <property type="entry name" value="DUF1559"/>
</dbReference>